<dbReference type="SUPFAM" id="SSF55464">
    <property type="entry name" value="Origin of replication-binding domain, RBD-like"/>
    <property type="match status" value="1"/>
</dbReference>
<dbReference type="EMBL" id="AUZY01008598">
    <property type="protein sequence ID" value="EQD45394.1"/>
    <property type="molecule type" value="Genomic_DNA"/>
</dbReference>
<dbReference type="AlphaFoldDB" id="T1AXI8"/>
<gene>
    <name evidence="3" type="ORF">B1B_13076</name>
</gene>
<dbReference type="Pfam" id="PF08751">
    <property type="entry name" value="TrwC"/>
    <property type="match status" value="1"/>
</dbReference>
<reference evidence="3" key="2">
    <citation type="journal article" date="2014" name="ISME J.">
        <title>Microbial stratification in low pH oxic and suboxic macroscopic growths along an acid mine drainage.</title>
        <authorList>
            <person name="Mendez-Garcia C."/>
            <person name="Mesa V."/>
            <person name="Sprenger R.R."/>
            <person name="Richter M."/>
            <person name="Diez M.S."/>
            <person name="Solano J."/>
            <person name="Bargiela R."/>
            <person name="Golyshina O.V."/>
            <person name="Manteca A."/>
            <person name="Ramos J.L."/>
            <person name="Gallego J.R."/>
            <person name="Llorente I."/>
            <person name="Martins Dos Santos V.A."/>
            <person name="Jensen O.N."/>
            <person name="Pelaez A.I."/>
            <person name="Sanchez J."/>
            <person name="Ferrer M."/>
        </authorList>
    </citation>
    <scope>NUCLEOTIDE SEQUENCE</scope>
</reference>
<evidence type="ECO:0000313" key="3">
    <source>
        <dbReference type="EMBL" id="EQD45394.1"/>
    </source>
</evidence>
<protein>
    <submittedName>
        <fullName evidence="3">TrwC relaxase domain protein</fullName>
    </submittedName>
</protein>
<proteinExistence type="predicted"/>
<evidence type="ECO:0000259" key="2">
    <source>
        <dbReference type="Pfam" id="PF08751"/>
    </source>
</evidence>
<name>T1AXI8_9ZZZZ</name>
<reference evidence="3" key="1">
    <citation type="submission" date="2013-08" db="EMBL/GenBank/DDBJ databases">
        <authorList>
            <person name="Mendez C."/>
            <person name="Richter M."/>
            <person name="Ferrer M."/>
            <person name="Sanchez J."/>
        </authorList>
    </citation>
    <scope>NUCLEOTIDE SEQUENCE</scope>
</reference>
<organism evidence="3">
    <name type="scientific">mine drainage metagenome</name>
    <dbReference type="NCBI Taxonomy" id="410659"/>
    <lineage>
        <taxon>unclassified sequences</taxon>
        <taxon>metagenomes</taxon>
        <taxon>ecological metagenomes</taxon>
    </lineage>
</organism>
<sequence>MASAVHDRVTGDWRSLDARELYAIRNELEGILQNALAHGSREAGFAVDWAIDGKGNPSFELREVPESLRLAASSRKAEIDAELAAHGINREDASVGQRQAATMATRQAKEPVADRAEL</sequence>
<evidence type="ECO:0000256" key="1">
    <source>
        <dbReference type="SAM" id="MobiDB-lite"/>
    </source>
</evidence>
<feature type="compositionally biased region" description="Basic and acidic residues" evidence="1">
    <location>
        <begin position="107"/>
        <end position="118"/>
    </location>
</feature>
<feature type="domain" description="TrwC relaxase" evidence="2">
    <location>
        <begin position="2"/>
        <end position="117"/>
    </location>
</feature>
<dbReference type="InterPro" id="IPR014862">
    <property type="entry name" value="TrwC"/>
</dbReference>
<feature type="non-terminal residue" evidence="3">
    <location>
        <position position="118"/>
    </location>
</feature>
<comment type="caution">
    <text evidence="3">The sequence shown here is derived from an EMBL/GenBank/DDBJ whole genome shotgun (WGS) entry which is preliminary data.</text>
</comment>
<feature type="compositionally biased region" description="Low complexity" evidence="1">
    <location>
        <begin position="97"/>
        <end position="106"/>
    </location>
</feature>
<feature type="region of interest" description="Disordered" evidence="1">
    <location>
        <begin position="93"/>
        <end position="118"/>
    </location>
</feature>
<accession>T1AXI8</accession>